<dbReference type="AlphaFoldDB" id="A0A5B8UP83"/>
<organism evidence="5 6">
    <name type="scientific">Flavisolibacter ginsenosidimutans</name>
    <dbReference type="NCBI Taxonomy" id="661481"/>
    <lineage>
        <taxon>Bacteria</taxon>
        <taxon>Pseudomonadati</taxon>
        <taxon>Bacteroidota</taxon>
        <taxon>Chitinophagia</taxon>
        <taxon>Chitinophagales</taxon>
        <taxon>Chitinophagaceae</taxon>
        <taxon>Flavisolibacter</taxon>
    </lineage>
</organism>
<dbReference type="Gene3D" id="3.40.50.1110">
    <property type="entry name" value="SGNH hydrolase"/>
    <property type="match status" value="1"/>
</dbReference>
<dbReference type="InterPro" id="IPR036514">
    <property type="entry name" value="SGNH_hydro_sf"/>
</dbReference>
<dbReference type="GO" id="GO:0016788">
    <property type="term" value="F:hydrolase activity, acting on ester bonds"/>
    <property type="evidence" value="ECO:0007669"/>
    <property type="project" value="UniProtKB-ARBA"/>
</dbReference>
<evidence type="ECO:0000259" key="3">
    <source>
        <dbReference type="Pfam" id="PF13472"/>
    </source>
</evidence>
<dbReference type="InterPro" id="IPR049033">
    <property type="entry name" value="AGA-YXIM_GBD"/>
</dbReference>
<dbReference type="PANTHER" id="PTHR43695:SF1">
    <property type="entry name" value="RHAMNOGALACTURONAN ACETYLESTERASE"/>
    <property type="match status" value="1"/>
</dbReference>
<comment type="similarity">
    <text evidence="1">Belongs to the 'GDSL' lipolytic enzyme family.</text>
</comment>
<dbReference type="RefSeq" id="WP_146791441.1">
    <property type="nucleotide sequence ID" value="NZ_BAABIO010000003.1"/>
</dbReference>
<dbReference type="CDD" id="cd01821">
    <property type="entry name" value="Rhamnogalacturan_acetylesterase_like"/>
    <property type="match status" value="1"/>
</dbReference>
<evidence type="ECO:0000256" key="2">
    <source>
        <dbReference type="ARBA" id="ARBA00022801"/>
    </source>
</evidence>
<name>A0A5B8UP83_9BACT</name>
<dbReference type="KEGG" id="fgg:FSB75_20935"/>
<dbReference type="Pfam" id="PF21254">
    <property type="entry name" value="AGA-YXIM_GBD"/>
    <property type="match status" value="1"/>
</dbReference>
<dbReference type="SUPFAM" id="SSF49785">
    <property type="entry name" value="Galactose-binding domain-like"/>
    <property type="match status" value="1"/>
</dbReference>
<dbReference type="InterPro" id="IPR037459">
    <property type="entry name" value="RhgT-like"/>
</dbReference>
<keyword evidence="2" id="KW-0378">Hydrolase</keyword>
<protein>
    <submittedName>
        <fullName evidence="5">Rhamnogalacturonan acetylesterase</fullName>
    </submittedName>
</protein>
<dbReference type="OrthoDB" id="9807041at2"/>
<feature type="domain" description="SGNH hydrolase-type esterase" evidence="3">
    <location>
        <begin position="218"/>
        <end position="382"/>
    </location>
</feature>
<evidence type="ECO:0000259" key="4">
    <source>
        <dbReference type="Pfam" id="PF21254"/>
    </source>
</evidence>
<dbReference type="InterPro" id="IPR013830">
    <property type="entry name" value="SGNH_hydro"/>
</dbReference>
<reference evidence="5 6" key="1">
    <citation type="journal article" date="2015" name="Int. J. Syst. Evol. Microbiol.">
        <title>Flavisolibacter ginsenosidimutans sp. nov., with ginsenoside-converting activity isolated from soil used for cultivating ginseng.</title>
        <authorList>
            <person name="Zhao Y."/>
            <person name="Liu Q."/>
            <person name="Kang M.S."/>
            <person name="Jin F."/>
            <person name="Yu H."/>
            <person name="Im W.T."/>
        </authorList>
    </citation>
    <scope>NUCLEOTIDE SEQUENCE [LARGE SCALE GENOMIC DNA]</scope>
    <source>
        <strain evidence="5 6">Gsoil 636</strain>
    </source>
</reference>
<accession>A0A5B8UP83</accession>
<gene>
    <name evidence="5" type="ORF">FSB75_20935</name>
</gene>
<keyword evidence="6" id="KW-1185">Reference proteome</keyword>
<sequence>MSLTALLLLSFSCVALLYALFTVRRSALSFIAVILCHTYTNAQSYKFDFGLGKIEKGYTQVLPETKYNPQTGYGFEFSSNLVSNTYAGTDALRDDYITSNKPFYFSVKLPEGNYNVKVILGDKEGTSATTIKAECRRLMVEKVETAKGRFTTAEFTVHVKDSIIRSSNSESKVRLKAREYAYLHWDDKLTLEFNNAAPKVCAVEITKVSNIPTMFLAGNSTVVDQAEEPWAAWGQMIPAFFQPNKIVVANYAESGETLKAFKGARRLEKIWSMAKPGDYLFIEFAHNDQKPGGNHLDPFTTYKQTVKEWIAEARKRGVTPVLVTSMNRRTFDSSGHITNSLGDYPEAMRQTGKEENVAVIDLNAMSKILYEAWGPVTSLKAFVHFPANTFPNQKEELKDNTHFTAYGAYELAKCIVNGIKQNVPTLAAYLKKDLPSFNPLHPDDAMTWHLPASAFIGSVKPDGN</sequence>
<feature type="domain" description="Beta-agarase/YXIM esterase-like galactose-binding" evidence="4">
    <location>
        <begin position="45"/>
        <end position="134"/>
    </location>
</feature>
<dbReference type="Pfam" id="PF13472">
    <property type="entry name" value="Lipase_GDSL_2"/>
    <property type="match status" value="1"/>
</dbReference>
<dbReference type="Gene3D" id="2.60.120.430">
    <property type="entry name" value="Galactose-binding lectin"/>
    <property type="match status" value="1"/>
</dbReference>
<dbReference type="PANTHER" id="PTHR43695">
    <property type="entry name" value="PUTATIVE (AFU_ORTHOLOGUE AFUA_2G17250)-RELATED"/>
    <property type="match status" value="1"/>
</dbReference>
<dbReference type="SUPFAM" id="SSF52266">
    <property type="entry name" value="SGNH hydrolase"/>
    <property type="match status" value="1"/>
</dbReference>
<dbReference type="Proteomes" id="UP000321204">
    <property type="component" value="Chromosome"/>
</dbReference>
<evidence type="ECO:0000313" key="5">
    <source>
        <dbReference type="EMBL" id="QEC58266.1"/>
    </source>
</evidence>
<dbReference type="EMBL" id="CP042433">
    <property type="protein sequence ID" value="QEC58266.1"/>
    <property type="molecule type" value="Genomic_DNA"/>
</dbReference>
<dbReference type="InterPro" id="IPR008979">
    <property type="entry name" value="Galactose-bd-like_sf"/>
</dbReference>
<proteinExistence type="inferred from homology"/>
<evidence type="ECO:0000256" key="1">
    <source>
        <dbReference type="ARBA" id="ARBA00008668"/>
    </source>
</evidence>
<evidence type="ECO:0000313" key="6">
    <source>
        <dbReference type="Proteomes" id="UP000321204"/>
    </source>
</evidence>